<dbReference type="SUPFAM" id="SSF53850">
    <property type="entry name" value="Periplasmic binding protein-like II"/>
    <property type="match status" value="1"/>
</dbReference>
<sequence>MKNKKSKIAMNGALVSTLMLTGVLSACSNPVQPGSSANGTAEKPKPVLKVMAEYDALAKPGTDETSKATEERTGYKVEYSMLPADDPVQKLSIEVAAGADYDIIRMQPEAFRLLASQNALMPLNDLLDKYGQNVLDGIPKEAWELTTINGKIYGIPKRSERLNISQGIGIRSDLLDSLGMKMPTTMDEFYQTLKAIKENNKDMIPLTSTSVQIPTIKSAFGLYNPWMEVNGEIVPALKLPAMKDYMSFMIKLYNEGLLDRDLPVNKKVVVDEKFAGGKAAAIPTDWKASQAQFSALYKNNAKAKTDIIQPLIGKNGEQGISVNANMVYATVILKSAKHPEDAMKFMNARMDPKNFEYLALGKEGETFTKQNGKYIPIMPALSEKRGEAYWYLFGIREKEYSEMWLARLRRDAILFETYEKVNKDYSKLAHFNITGMMPPLESYTKYNAALSKLEDDYYTQLLVGSEKLDNYDRFIKKWEDAGGAAVTKDINNWYKNGGKQFTENLLKTYPAGY</sequence>
<evidence type="ECO:0000256" key="1">
    <source>
        <dbReference type="SAM" id="SignalP"/>
    </source>
</evidence>
<dbReference type="EMBL" id="SIRE01000016">
    <property type="protein sequence ID" value="TBL75680.1"/>
    <property type="molecule type" value="Genomic_DNA"/>
</dbReference>
<protein>
    <submittedName>
        <fullName evidence="2">Extracellular solute-binding protein</fullName>
    </submittedName>
</protein>
<keyword evidence="3" id="KW-1185">Reference proteome</keyword>
<name>A0A4Q9DPG6_9BACL</name>
<dbReference type="AlphaFoldDB" id="A0A4Q9DPG6"/>
<dbReference type="OrthoDB" id="2498644at2"/>
<dbReference type="PROSITE" id="PS51257">
    <property type="entry name" value="PROKAR_LIPOPROTEIN"/>
    <property type="match status" value="1"/>
</dbReference>
<feature type="chain" id="PRO_5020714327" evidence="1">
    <location>
        <begin position="27"/>
        <end position="513"/>
    </location>
</feature>
<dbReference type="RefSeq" id="WP_131015591.1">
    <property type="nucleotide sequence ID" value="NZ_SIRE01000016.1"/>
</dbReference>
<accession>A0A4Q9DPG6</accession>
<dbReference type="Pfam" id="PF01547">
    <property type="entry name" value="SBP_bac_1"/>
    <property type="match status" value="1"/>
</dbReference>
<dbReference type="PANTHER" id="PTHR43649:SF17">
    <property type="entry name" value="ABC TRANSPORTER SOLUTE BINDING PROTEIN-SUGAR TRANSPORT"/>
    <property type="match status" value="1"/>
</dbReference>
<comment type="caution">
    <text evidence="2">The sequence shown here is derived from an EMBL/GenBank/DDBJ whole genome shotgun (WGS) entry which is preliminary data.</text>
</comment>
<feature type="signal peptide" evidence="1">
    <location>
        <begin position="1"/>
        <end position="26"/>
    </location>
</feature>
<dbReference type="Proteomes" id="UP000293142">
    <property type="component" value="Unassembled WGS sequence"/>
</dbReference>
<dbReference type="InterPro" id="IPR050490">
    <property type="entry name" value="Bact_solute-bd_prot1"/>
</dbReference>
<keyword evidence="1" id="KW-0732">Signal</keyword>
<evidence type="ECO:0000313" key="2">
    <source>
        <dbReference type="EMBL" id="TBL75680.1"/>
    </source>
</evidence>
<organism evidence="2 3">
    <name type="scientific">Paenibacillus thalictri</name>
    <dbReference type="NCBI Taxonomy" id="2527873"/>
    <lineage>
        <taxon>Bacteria</taxon>
        <taxon>Bacillati</taxon>
        <taxon>Bacillota</taxon>
        <taxon>Bacilli</taxon>
        <taxon>Bacillales</taxon>
        <taxon>Paenibacillaceae</taxon>
        <taxon>Paenibacillus</taxon>
    </lineage>
</organism>
<dbReference type="Gene3D" id="3.40.190.10">
    <property type="entry name" value="Periplasmic binding protein-like II"/>
    <property type="match status" value="2"/>
</dbReference>
<evidence type="ECO:0000313" key="3">
    <source>
        <dbReference type="Proteomes" id="UP000293142"/>
    </source>
</evidence>
<reference evidence="2 3" key="1">
    <citation type="submission" date="2019-02" db="EMBL/GenBank/DDBJ databases">
        <title>Paenibacillus sp. nov., isolated from surface-sterilized tissue of Thalictrum simplex L.</title>
        <authorList>
            <person name="Tuo L."/>
        </authorList>
    </citation>
    <scope>NUCLEOTIDE SEQUENCE [LARGE SCALE GENOMIC DNA]</scope>
    <source>
        <strain evidence="2 3">N2SHLJ1</strain>
    </source>
</reference>
<proteinExistence type="predicted"/>
<dbReference type="InterPro" id="IPR006059">
    <property type="entry name" value="SBP"/>
</dbReference>
<gene>
    <name evidence="2" type="ORF">EYB31_22050</name>
</gene>
<dbReference type="PANTHER" id="PTHR43649">
    <property type="entry name" value="ARABINOSE-BINDING PROTEIN-RELATED"/>
    <property type="match status" value="1"/>
</dbReference>